<evidence type="ECO:0000256" key="1">
    <source>
        <dbReference type="ARBA" id="ARBA00008857"/>
    </source>
</evidence>
<evidence type="ECO:0000256" key="3">
    <source>
        <dbReference type="ARBA" id="ARBA00023172"/>
    </source>
</evidence>
<comment type="caution">
    <text evidence="5">The sequence shown here is derived from an EMBL/GenBank/DDBJ whole genome shotgun (WGS) entry which is preliminary data.</text>
</comment>
<evidence type="ECO:0000313" key="6">
    <source>
        <dbReference type="Proteomes" id="UP000192666"/>
    </source>
</evidence>
<dbReference type="InterPro" id="IPR010998">
    <property type="entry name" value="Integrase_recombinase_N"/>
</dbReference>
<dbReference type="PROSITE" id="PS51898">
    <property type="entry name" value="TYR_RECOMBINASE"/>
    <property type="match status" value="1"/>
</dbReference>
<dbReference type="InterPro" id="IPR011010">
    <property type="entry name" value="DNA_brk_join_enz"/>
</dbReference>
<dbReference type="EMBL" id="NAQA01000003">
    <property type="protein sequence ID" value="OQM51166.1"/>
    <property type="molecule type" value="Genomic_DNA"/>
</dbReference>
<evidence type="ECO:0000259" key="4">
    <source>
        <dbReference type="PROSITE" id="PS51898"/>
    </source>
</evidence>
<dbReference type="PANTHER" id="PTHR30349:SF64">
    <property type="entry name" value="PROPHAGE INTEGRASE INTD-RELATED"/>
    <property type="match status" value="1"/>
</dbReference>
<dbReference type="GO" id="GO:0015074">
    <property type="term" value="P:DNA integration"/>
    <property type="evidence" value="ECO:0007669"/>
    <property type="project" value="InterPro"/>
</dbReference>
<sequence length="459" mass="53391">MKDTENRPQPRKRRKWGSVIVRRDADGNPTSFQARYVNPLDPPKKVGRNFGLEYETEAYRWLDEERYLVTLHNKGIRQWVHPSQRGANTMPTFREYSKDYFDKYRKPDGSKLSGRSNRCNGIVLRRLNETFGDTPLDRITRQMVDEWYANARDTLTAWTFEQAARTLKRIMLAAANEQADGTPPLIPASPCRYRVVKPQSKRREQPPVTADEINRLAELFPDYQRLALWLSLLVGGLRLGEVCALQLRDIDLKNLQLHVRHSVNRGPDDRGKYQLCEPKTKSSKRVVPIPKPLAPLIEAHISRFCKDRKPDTMLFHSPMLDDWLLPPTTIERTFRMAREKIGRPDITFHSLRATHATMLVLEGGTMRETMDDLGHTSLTVAVDSYQRVVREHHRDTVELLAYRYMPSNDPTVIRTVIDQKERQIDKLRDEVERLRKILLERDTGIPTDPDTVLPKNQNR</sequence>
<dbReference type="AlphaFoldDB" id="A0A1V8PR72"/>
<dbReference type="InterPro" id="IPR013762">
    <property type="entry name" value="Integrase-like_cat_sf"/>
</dbReference>
<dbReference type="PANTHER" id="PTHR30349">
    <property type="entry name" value="PHAGE INTEGRASE-RELATED"/>
    <property type="match status" value="1"/>
</dbReference>
<dbReference type="InterPro" id="IPR050090">
    <property type="entry name" value="Tyrosine_recombinase_XerCD"/>
</dbReference>
<protein>
    <submittedName>
        <fullName evidence="5">Integrase</fullName>
    </submittedName>
</protein>
<dbReference type="GO" id="GO:0006310">
    <property type="term" value="P:DNA recombination"/>
    <property type="evidence" value="ECO:0007669"/>
    <property type="project" value="UniProtKB-KW"/>
</dbReference>
<proteinExistence type="inferred from homology"/>
<comment type="similarity">
    <text evidence="1">Belongs to the 'phage' integrase family.</text>
</comment>
<dbReference type="SUPFAM" id="SSF56349">
    <property type="entry name" value="DNA breaking-rejoining enzymes"/>
    <property type="match status" value="1"/>
</dbReference>
<feature type="domain" description="Tyr recombinase" evidence="4">
    <location>
        <begin position="203"/>
        <end position="398"/>
    </location>
</feature>
<name>A0A1V8PR72_9BIFI</name>
<dbReference type="Gene3D" id="1.10.150.130">
    <property type="match status" value="1"/>
</dbReference>
<dbReference type="Proteomes" id="UP000192666">
    <property type="component" value="Unassembled WGS sequence"/>
</dbReference>
<dbReference type="Gene3D" id="1.10.443.10">
    <property type="entry name" value="Intergrase catalytic core"/>
    <property type="match status" value="1"/>
</dbReference>
<organism evidence="5 6">
    <name type="scientific">Bifidobacterium catenulatum</name>
    <dbReference type="NCBI Taxonomy" id="1686"/>
    <lineage>
        <taxon>Bacteria</taxon>
        <taxon>Bacillati</taxon>
        <taxon>Actinomycetota</taxon>
        <taxon>Actinomycetes</taxon>
        <taxon>Bifidobacteriales</taxon>
        <taxon>Bifidobacteriaceae</taxon>
        <taxon>Bifidobacterium</taxon>
    </lineage>
</organism>
<evidence type="ECO:0000313" key="5">
    <source>
        <dbReference type="EMBL" id="OQM51166.1"/>
    </source>
</evidence>
<accession>A0A1V8PR72</accession>
<keyword evidence="3" id="KW-0233">DNA recombination</keyword>
<dbReference type="InterPro" id="IPR002104">
    <property type="entry name" value="Integrase_catalytic"/>
</dbReference>
<dbReference type="CDD" id="cd01189">
    <property type="entry name" value="INT_ICEBs1_C_like"/>
    <property type="match status" value="1"/>
</dbReference>
<dbReference type="GO" id="GO:0003677">
    <property type="term" value="F:DNA binding"/>
    <property type="evidence" value="ECO:0007669"/>
    <property type="project" value="UniProtKB-KW"/>
</dbReference>
<dbReference type="RefSeq" id="WP_080788634.1">
    <property type="nucleotide sequence ID" value="NZ_NAQA01000003.1"/>
</dbReference>
<dbReference type="Pfam" id="PF00589">
    <property type="entry name" value="Phage_integrase"/>
    <property type="match status" value="1"/>
</dbReference>
<keyword evidence="2" id="KW-0238">DNA-binding</keyword>
<evidence type="ECO:0000256" key="2">
    <source>
        <dbReference type="ARBA" id="ARBA00023125"/>
    </source>
</evidence>
<gene>
    <name evidence="5" type="ORF">B5782_1117</name>
</gene>
<reference evidence="5 6" key="1">
    <citation type="submission" date="2017-03" db="EMBL/GenBank/DDBJ databases">
        <title>Maternal inheritance of bifidobacteria.</title>
        <authorList>
            <person name="Lugli G.A."/>
            <person name="Duranti S."/>
            <person name="Milani C."/>
            <person name="Mancabelli L."/>
        </authorList>
    </citation>
    <scope>NUCLEOTIDE SEQUENCE [LARGE SCALE GENOMIC DNA]</scope>
    <source>
        <strain evidence="5 6">1899B</strain>
    </source>
</reference>